<comment type="caution">
    <text evidence="10">The sequence shown here is derived from an EMBL/GenBank/DDBJ whole genome shotgun (WGS) entry which is preliminary data.</text>
</comment>
<dbReference type="GO" id="GO:0051315">
    <property type="term" value="P:attachment of mitotic spindle microtubules to kinetochore"/>
    <property type="evidence" value="ECO:0007669"/>
    <property type="project" value="TreeGrafter"/>
</dbReference>
<feature type="domain" description="Mif2/CENP-C cupin" evidence="8">
    <location>
        <begin position="518"/>
        <end position="605"/>
    </location>
</feature>
<feature type="region of interest" description="Disordered" evidence="7">
    <location>
        <begin position="444"/>
        <end position="467"/>
    </location>
</feature>
<evidence type="ECO:0000256" key="6">
    <source>
        <dbReference type="ARBA" id="ARBA00075033"/>
    </source>
</evidence>
<dbReference type="InterPro" id="IPR011051">
    <property type="entry name" value="RmlC_Cupin_sf"/>
</dbReference>
<organism evidence="10 11">
    <name type="scientific">Cladonia borealis</name>
    <dbReference type="NCBI Taxonomy" id="184061"/>
    <lineage>
        <taxon>Eukaryota</taxon>
        <taxon>Fungi</taxon>
        <taxon>Dikarya</taxon>
        <taxon>Ascomycota</taxon>
        <taxon>Pezizomycotina</taxon>
        <taxon>Lecanoromycetes</taxon>
        <taxon>OSLEUM clade</taxon>
        <taxon>Lecanoromycetidae</taxon>
        <taxon>Lecanorales</taxon>
        <taxon>Lecanorineae</taxon>
        <taxon>Cladoniaceae</taxon>
        <taxon>Cladonia</taxon>
    </lineage>
</organism>
<evidence type="ECO:0000256" key="5">
    <source>
        <dbReference type="ARBA" id="ARBA00057947"/>
    </source>
</evidence>
<dbReference type="GO" id="GO:0019237">
    <property type="term" value="F:centromeric DNA binding"/>
    <property type="evidence" value="ECO:0007669"/>
    <property type="project" value="InterPro"/>
</dbReference>
<dbReference type="PANTHER" id="PTHR16684:SF11">
    <property type="entry name" value="CENTROMERE PROTEIN C"/>
    <property type="match status" value="1"/>
</dbReference>
<dbReference type="EMBL" id="JAFEKC020000021">
    <property type="protein sequence ID" value="KAK0508283.1"/>
    <property type="molecule type" value="Genomic_DNA"/>
</dbReference>
<sequence>MAPARGRTPRKERGPGDFSAIGTKGRRTGAELPDTGIRDEHGLEPIPNFSSPAKALFQPNGLAPDQTYSADDSMDIDQSTIPEPTDLVSAARNGRISLPPRAISPRKTHLNSSPRRSMPRSVGPMSSPSRNVNNGTPTRTLSPPSLSKPVNRQLDFSMEKPRQSIEFSPKKAPSTLSRVTRLASTAGKGKNKRAFDLSIGADDYGEEDTDAMNGRGTTNGIIYDDDDVTMHQAMEESAVDLGAPGDDNGESQLQSYEAEASGMAEPQASAGAKGKRRRGRKPALTTSVDNKQLSLSAPDSARPRGRPPKKSKTEIYQDLDAVQATTPSVKEDRKQMPPPKPRDALSKMKGSKKTAEKPPSSRAGSRAGSVGPRSAFFQRSETPATDSGAIITRSGRQSIKPLQTWLGEKVVMSEYTHDSLPAIKEVVRMQEISEPPRRRLQKLYRKSKRPARSQLEDVEEEEDEEERAAWELSPGIMVANVMDWDPNTNKYDEENTREEDIAYSFEAIDMRDIAGADFKFAKTLTLDFFGAGMVDLPPGCVKRMKNSRRMQMVFFVFYGRVTVNVGTPPTKFSIGKGGQWQVPRGNFYSITNESDINSARMFFAQGCEVPSGAMDESAIS</sequence>
<evidence type="ECO:0000313" key="10">
    <source>
        <dbReference type="EMBL" id="KAK0508283.1"/>
    </source>
</evidence>
<dbReference type="FunFam" id="2.60.120.10:FF:000033">
    <property type="entry name" value="Centromere protein C 1"/>
    <property type="match status" value="1"/>
</dbReference>
<comment type="function">
    <text evidence="5">Component of the kinetochore, a multiprotein complex that assembles on centromeric DNA and attaches chromosomes to spindle microtubules, mediating chromosome segregation and sister chromatid segregation during meiosis and mitosis. Component of the inner kinetochore constitutive centromere-associated network (CCAN), which serves as a structural platform for outer kinetochore assembly.</text>
</comment>
<dbReference type="GO" id="GO:0051382">
    <property type="term" value="P:kinetochore assembly"/>
    <property type="evidence" value="ECO:0007669"/>
    <property type="project" value="InterPro"/>
</dbReference>
<dbReference type="Pfam" id="PF11699">
    <property type="entry name" value="CENP-C_C"/>
    <property type="match status" value="1"/>
</dbReference>
<keyword evidence="3" id="KW-0238">DNA-binding</keyword>
<feature type="domain" description="Mif2 N-terminal" evidence="9">
    <location>
        <begin position="18"/>
        <end position="156"/>
    </location>
</feature>
<dbReference type="GO" id="GO:0005634">
    <property type="term" value="C:nucleus"/>
    <property type="evidence" value="ECO:0007669"/>
    <property type="project" value="UniProtKB-SubCell"/>
</dbReference>
<accession>A0AA39QV35</accession>
<dbReference type="SUPFAM" id="SSF51182">
    <property type="entry name" value="RmlC-like cupins"/>
    <property type="match status" value="1"/>
</dbReference>
<dbReference type="InterPro" id="IPR025974">
    <property type="entry name" value="Mif2/CENP-C_cupin"/>
</dbReference>
<evidence type="ECO:0000256" key="2">
    <source>
        <dbReference type="ARBA" id="ARBA00010291"/>
    </source>
</evidence>
<dbReference type="InterPro" id="IPR028386">
    <property type="entry name" value="CENP-C/Mif2/cnp3"/>
</dbReference>
<name>A0AA39QV35_9LECA</name>
<dbReference type="AlphaFoldDB" id="A0AA39QV35"/>
<feature type="compositionally biased region" description="Polar residues" evidence="7">
    <location>
        <begin position="124"/>
        <end position="150"/>
    </location>
</feature>
<gene>
    <name evidence="10" type="ORF">JMJ35_009367</name>
</gene>
<dbReference type="GO" id="GO:0000776">
    <property type="term" value="C:kinetochore"/>
    <property type="evidence" value="ECO:0007669"/>
    <property type="project" value="InterPro"/>
</dbReference>
<comment type="similarity">
    <text evidence="2">Belongs to the CENP-C/MIF2 family.</text>
</comment>
<evidence type="ECO:0000256" key="7">
    <source>
        <dbReference type="SAM" id="MobiDB-lite"/>
    </source>
</evidence>
<evidence type="ECO:0000313" key="11">
    <source>
        <dbReference type="Proteomes" id="UP001166286"/>
    </source>
</evidence>
<dbReference type="InterPro" id="IPR028929">
    <property type="entry name" value="Mif2_N"/>
</dbReference>
<feature type="compositionally biased region" description="Basic and acidic residues" evidence="7">
    <location>
        <begin position="329"/>
        <end position="346"/>
    </location>
</feature>
<evidence type="ECO:0000256" key="1">
    <source>
        <dbReference type="ARBA" id="ARBA00004123"/>
    </source>
</evidence>
<protein>
    <recommendedName>
        <fullName evidence="6">CENP-C homolog</fullName>
    </recommendedName>
</protein>
<dbReference type="GO" id="GO:0051455">
    <property type="term" value="P:spindle attachment to meiosis I kinetochore"/>
    <property type="evidence" value="ECO:0007669"/>
    <property type="project" value="TreeGrafter"/>
</dbReference>
<feature type="region of interest" description="Disordered" evidence="7">
    <location>
        <begin position="1"/>
        <end position="395"/>
    </location>
</feature>
<feature type="compositionally biased region" description="Low complexity" evidence="7">
    <location>
        <begin position="358"/>
        <end position="375"/>
    </location>
</feature>
<reference evidence="10" key="1">
    <citation type="submission" date="2023-03" db="EMBL/GenBank/DDBJ databases">
        <title>Complete genome of Cladonia borealis.</title>
        <authorList>
            <person name="Park H."/>
        </authorList>
    </citation>
    <scope>NUCLEOTIDE SEQUENCE</scope>
    <source>
        <strain evidence="10">ANT050790</strain>
    </source>
</reference>
<feature type="compositionally biased region" description="Polar residues" evidence="7">
    <location>
        <begin position="284"/>
        <end position="297"/>
    </location>
</feature>
<evidence type="ECO:0000259" key="8">
    <source>
        <dbReference type="Pfam" id="PF11699"/>
    </source>
</evidence>
<dbReference type="PANTHER" id="PTHR16684">
    <property type="entry name" value="CENTROMERE PROTEIN C"/>
    <property type="match status" value="1"/>
</dbReference>
<keyword evidence="11" id="KW-1185">Reference proteome</keyword>
<evidence type="ECO:0000256" key="3">
    <source>
        <dbReference type="ARBA" id="ARBA00023125"/>
    </source>
</evidence>
<dbReference type="Proteomes" id="UP001166286">
    <property type="component" value="Unassembled WGS sequence"/>
</dbReference>
<evidence type="ECO:0000256" key="4">
    <source>
        <dbReference type="ARBA" id="ARBA00023242"/>
    </source>
</evidence>
<comment type="subcellular location">
    <subcellularLocation>
        <location evidence="1">Nucleus</location>
    </subcellularLocation>
</comment>
<feature type="compositionally biased region" description="Polar residues" evidence="7">
    <location>
        <begin position="66"/>
        <end position="82"/>
    </location>
</feature>
<evidence type="ECO:0000259" key="9">
    <source>
        <dbReference type="Pfam" id="PF15624"/>
    </source>
</evidence>
<feature type="compositionally biased region" description="Acidic residues" evidence="7">
    <location>
        <begin position="456"/>
        <end position="466"/>
    </location>
</feature>
<dbReference type="Pfam" id="PF15624">
    <property type="entry name" value="Mif2_N"/>
    <property type="match status" value="1"/>
</dbReference>
<proteinExistence type="inferred from homology"/>
<dbReference type="InterPro" id="IPR014710">
    <property type="entry name" value="RmlC-like_jellyroll"/>
</dbReference>
<keyword evidence="4" id="KW-0539">Nucleus</keyword>
<dbReference type="Gene3D" id="2.60.120.10">
    <property type="entry name" value="Jelly Rolls"/>
    <property type="match status" value="1"/>
</dbReference>